<organism evidence="4 5">
    <name type="scientific">Raineyella antarctica</name>
    <dbReference type="NCBI Taxonomy" id="1577474"/>
    <lineage>
        <taxon>Bacteria</taxon>
        <taxon>Bacillati</taxon>
        <taxon>Actinomycetota</taxon>
        <taxon>Actinomycetes</taxon>
        <taxon>Propionibacteriales</taxon>
        <taxon>Propionibacteriaceae</taxon>
        <taxon>Raineyella</taxon>
    </lineage>
</organism>
<dbReference type="PANTHER" id="PTHR36925">
    <property type="entry name" value="COBALT-PRECORRIN-6A REDUCTASE"/>
    <property type="match status" value="1"/>
</dbReference>
<dbReference type="RefSeq" id="WP_245703009.1">
    <property type="nucleotide sequence ID" value="NZ_FMYF01000002.1"/>
</dbReference>
<keyword evidence="3" id="KW-0560">Oxidoreductase</keyword>
<dbReference type="NCBIfam" id="TIGR00715">
    <property type="entry name" value="precor6x_red"/>
    <property type="match status" value="1"/>
</dbReference>
<name>A0A1G6GFE1_9ACTN</name>
<protein>
    <submittedName>
        <fullName evidence="4">Precorrin-6A/cobalt-precorrin-6A reductase</fullName>
    </submittedName>
</protein>
<dbReference type="GO" id="GO:0016994">
    <property type="term" value="F:precorrin-6A reductase activity"/>
    <property type="evidence" value="ECO:0007669"/>
    <property type="project" value="InterPro"/>
</dbReference>
<reference evidence="4 5" key="1">
    <citation type="submission" date="2016-06" db="EMBL/GenBank/DDBJ databases">
        <authorList>
            <person name="Olsen C.W."/>
            <person name="Carey S."/>
            <person name="Hinshaw L."/>
            <person name="Karasin A.I."/>
        </authorList>
    </citation>
    <scope>NUCLEOTIDE SEQUENCE [LARGE SCALE GENOMIC DNA]</scope>
    <source>
        <strain evidence="4 5">LZ-22</strain>
    </source>
</reference>
<dbReference type="Pfam" id="PF02571">
    <property type="entry name" value="CbiJ"/>
    <property type="match status" value="1"/>
</dbReference>
<dbReference type="UniPathway" id="UPA00148"/>
<accession>A0A1G6GFE1</accession>
<evidence type="ECO:0000313" key="4">
    <source>
        <dbReference type="EMBL" id="SDB80543.1"/>
    </source>
</evidence>
<evidence type="ECO:0000256" key="3">
    <source>
        <dbReference type="ARBA" id="ARBA00023002"/>
    </source>
</evidence>
<dbReference type="AlphaFoldDB" id="A0A1G6GFE1"/>
<dbReference type="EMBL" id="FMYF01000002">
    <property type="protein sequence ID" value="SDB80543.1"/>
    <property type="molecule type" value="Genomic_DNA"/>
</dbReference>
<dbReference type="GO" id="GO:0009236">
    <property type="term" value="P:cobalamin biosynthetic process"/>
    <property type="evidence" value="ECO:0007669"/>
    <property type="project" value="UniProtKB-UniPathway"/>
</dbReference>
<dbReference type="InterPro" id="IPR003723">
    <property type="entry name" value="Precorrin-6x_reduct"/>
</dbReference>
<keyword evidence="5" id="KW-1185">Reference proteome</keyword>
<dbReference type="PANTHER" id="PTHR36925:SF1">
    <property type="entry name" value="COBALT-PRECORRIN-6A REDUCTASE"/>
    <property type="match status" value="1"/>
</dbReference>
<dbReference type="Proteomes" id="UP000199086">
    <property type="component" value="Unassembled WGS sequence"/>
</dbReference>
<dbReference type="PROSITE" id="PS51014">
    <property type="entry name" value="COBK_CBIJ"/>
    <property type="match status" value="1"/>
</dbReference>
<keyword evidence="2" id="KW-0169">Cobalamin biosynthesis</keyword>
<evidence type="ECO:0000313" key="5">
    <source>
        <dbReference type="Proteomes" id="UP000199086"/>
    </source>
</evidence>
<evidence type="ECO:0000256" key="2">
    <source>
        <dbReference type="ARBA" id="ARBA00022573"/>
    </source>
</evidence>
<dbReference type="NCBIfam" id="NF005968">
    <property type="entry name" value="PRK08057.1-2"/>
    <property type="match status" value="1"/>
</dbReference>
<proteinExistence type="predicted"/>
<dbReference type="STRING" id="1577474.GA0111570_102334"/>
<sequence length="251" mass="25947">MTGGQGGILVLGGTREARTLAALLDGSGVPVTTSLAGRVSRPALPVGGVRVGGFGGADGLARHLREEGVRAVVDATHPFAATISANAAEAARATGVPLLRLQRPGWEDRPEAAGWHWVDSTEEAVTAAEHLGERTFVTTGRQSLPAYAGWTDRFALVRVVDPLDGPVPAGWQVLLSRGPYDLASETALMREHRIDVLTTKNSGGPLTEAKLQAAADLGVAVVVVRRPAAPAGIPLVTSAGEAADWVAGLLR</sequence>
<gene>
    <name evidence="4" type="ORF">GA0111570_102334</name>
</gene>
<evidence type="ECO:0000256" key="1">
    <source>
        <dbReference type="ARBA" id="ARBA00004953"/>
    </source>
</evidence>
<comment type="pathway">
    <text evidence="1">Cofactor biosynthesis; adenosylcobalamin biosynthesis.</text>
</comment>